<dbReference type="Pfam" id="PF01347">
    <property type="entry name" value="Vitellogenin_N"/>
    <property type="match status" value="1"/>
</dbReference>
<sequence>MMRGWKAGFLLVLSVFGLNCHQAPATAKNYEIGSVYTYDYILGLELNEPSTGSESVSTVGYKILSQVIVRPVWQQEPGSSIFEIKLVKPKLQIKSRKAPQPEGFWDHTSHLDTTTLHPLYVYWKDGQVQNTFAVKNDDTSLVNIKKGIANLLQTNPNGGSIEENTPAGRCQVLYENKDHFHVKKTVNGRCTPGPEANYPFSSSVNSVLGTTVESNINAEITLTKDNSVLQEAEVTETHVVRVNAKQEVGATVLASQSFKLAGTTSSGDKIITASSADSAIEELSKSEGITLVQDGLLPKPEQIPYCEAVNCKTYDALLKGLEVENMATTRASSAFIQLVAKIREAKPKELKALLQPNSPHFPQLLDACAAAGTEDAHKTAIGALNFFLEDDYAHPERYLLGLSLSSSPTQEILTDLFKLLKREEVPAKLHESLTLTTAAVARTLKEKADHHSSNVKKSLLQDVEDYLVNSLSYCSQNQENEEKLKCQILYLRALKNLKSKSTVNILFDFIQNSKDSKVSVVAMKSIHAMPDTFIETRYRPQLLRIIQQLGRKYDSSVRTMALDLILRNKPTKLEISEIVGWLLKRISDRQHSEVTTFMWNRIHEFMENNAELQTMLNAVILEERLKNYHHLSPLGLSTAFSRVFSKSPSANSTFSNAIEMTGKILKRSSFDVFIQSKNDSLSLFSLGIFAGGLSSFAAENNNGNIPPVEEDTEDATAGMELSLMGVQQRPIVFFVGNSELMGLVWSGAGSERTTALQGNILLQDEKRTIPLFNGLLAEVTIQGGLSFDLAGQIQISLWHRTANSLVENKAGLVLQSVVRADTSFVRSKVDYTVAAEAALHFTSDINFYDGVLMCLKLTQPEFSIRQNIHKTERIPGSKHRLRKAKYKTIPVPGITYALNKKNSQLCGVMYKDEL</sequence>
<dbReference type="InterPro" id="IPR015819">
    <property type="entry name" value="Lipid_transp_b-sht_shell"/>
</dbReference>
<evidence type="ECO:0000256" key="5">
    <source>
        <dbReference type="PROSITE-ProRule" id="PRU00557"/>
    </source>
</evidence>
<evidence type="ECO:0000256" key="6">
    <source>
        <dbReference type="SAM" id="SignalP"/>
    </source>
</evidence>
<dbReference type="PANTHER" id="PTHR13024">
    <property type="entry name" value="MICROSOMAL TRIGLYCERIDE TRANSFER PROTEIN, LARGE SUBUNIT"/>
    <property type="match status" value="1"/>
</dbReference>
<protein>
    <recommendedName>
        <fullName evidence="7">Vitellogenin domain-containing protein</fullName>
    </recommendedName>
</protein>
<feature type="chain" id="PRO_5045039009" description="Vitellogenin domain-containing protein" evidence="6">
    <location>
        <begin position="28"/>
        <end position="914"/>
    </location>
</feature>
<reference evidence="8 9" key="1">
    <citation type="submission" date="2024-08" db="EMBL/GenBank/DDBJ databases">
        <authorList>
            <person name="Cucini C."/>
            <person name="Frati F."/>
        </authorList>
    </citation>
    <scope>NUCLEOTIDE SEQUENCE [LARGE SCALE GENOMIC DNA]</scope>
</reference>
<dbReference type="InterPro" id="IPR001747">
    <property type="entry name" value="Vitellogenin_N"/>
</dbReference>
<dbReference type="PROSITE" id="PS51211">
    <property type="entry name" value="VITELLOGENIN"/>
    <property type="match status" value="1"/>
</dbReference>
<evidence type="ECO:0000313" key="9">
    <source>
        <dbReference type="Proteomes" id="UP001642540"/>
    </source>
</evidence>
<feature type="domain" description="Vitellogenin" evidence="7">
    <location>
        <begin position="30"/>
        <end position="669"/>
    </location>
</feature>
<comment type="caution">
    <text evidence="5">Lacks conserved residue(s) required for the propagation of feature annotation.</text>
</comment>
<evidence type="ECO:0000256" key="3">
    <source>
        <dbReference type="ARBA" id="ARBA00022729"/>
    </source>
</evidence>
<evidence type="ECO:0000256" key="4">
    <source>
        <dbReference type="ARBA" id="ARBA00022824"/>
    </source>
</evidence>
<dbReference type="PANTHER" id="PTHR13024:SF0">
    <property type="entry name" value="MICROSOMAL TRIACYLGLYCEROL TRANSFER PROTEIN"/>
    <property type="match status" value="1"/>
</dbReference>
<accession>A0ABP1R7D3</accession>
<dbReference type="InterPro" id="IPR011030">
    <property type="entry name" value="Lipovitellin_superhlx_dom"/>
</dbReference>
<keyword evidence="4" id="KW-0256">Endoplasmic reticulum</keyword>
<dbReference type="EMBL" id="CAXLJM020000066">
    <property type="protein sequence ID" value="CAL8121848.1"/>
    <property type="molecule type" value="Genomic_DNA"/>
</dbReference>
<dbReference type="Gene3D" id="2.30.230.10">
    <property type="entry name" value="Lipovitellin, beta-sheet shell regions, chain A"/>
    <property type="match status" value="1"/>
</dbReference>
<evidence type="ECO:0000313" key="8">
    <source>
        <dbReference type="EMBL" id="CAL8121848.1"/>
    </source>
</evidence>
<keyword evidence="2" id="KW-0813">Transport</keyword>
<proteinExistence type="predicted"/>
<dbReference type="SUPFAM" id="SSF48431">
    <property type="entry name" value="Lipovitellin-phosvitin complex, superhelical domain"/>
    <property type="match status" value="1"/>
</dbReference>
<comment type="subcellular location">
    <subcellularLocation>
        <location evidence="1">Endoplasmic reticulum</location>
    </subcellularLocation>
</comment>
<name>A0ABP1R7D3_9HEXA</name>
<keyword evidence="9" id="KW-1185">Reference proteome</keyword>
<dbReference type="Proteomes" id="UP001642540">
    <property type="component" value="Unassembled WGS sequence"/>
</dbReference>
<keyword evidence="3 6" id="KW-0732">Signal</keyword>
<dbReference type="Pfam" id="PF19444">
    <property type="entry name" value="MTP_lip_bd"/>
    <property type="match status" value="1"/>
</dbReference>
<evidence type="ECO:0000259" key="7">
    <source>
        <dbReference type="PROSITE" id="PS51211"/>
    </source>
</evidence>
<feature type="signal peptide" evidence="6">
    <location>
        <begin position="1"/>
        <end position="27"/>
    </location>
</feature>
<dbReference type="SUPFAM" id="SSF56968">
    <property type="entry name" value="Lipovitellin-phosvitin complex, beta-sheet shell regions"/>
    <property type="match status" value="1"/>
</dbReference>
<dbReference type="InterPro" id="IPR045811">
    <property type="entry name" value="MTP_lip-bd"/>
</dbReference>
<gene>
    <name evidence="8" type="ORF">ODALV1_LOCUS19563</name>
</gene>
<organism evidence="8 9">
    <name type="scientific">Orchesella dallaii</name>
    <dbReference type="NCBI Taxonomy" id="48710"/>
    <lineage>
        <taxon>Eukaryota</taxon>
        <taxon>Metazoa</taxon>
        <taxon>Ecdysozoa</taxon>
        <taxon>Arthropoda</taxon>
        <taxon>Hexapoda</taxon>
        <taxon>Collembola</taxon>
        <taxon>Entomobryomorpha</taxon>
        <taxon>Entomobryoidea</taxon>
        <taxon>Orchesellidae</taxon>
        <taxon>Orchesellinae</taxon>
        <taxon>Orchesella</taxon>
    </lineage>
</organism>
<dbReference type="SMART" id="SM00638">
    <property type="entry name" value="LPD_N"/>
    <property type="match status" value="1"/>
</dbReference>
<evidence type="ECO:0000256" key="1">
    <source>
        <dbReference type="ARBA" id="ARBA00004240"/>
    </source>
</evidence>
<dbReference type="InterPro" id="IPR039988">
    <property type="entry name" value="MTTP"/>
</dbReference>
<dbReference type="InterPro" id="IPR015816">
    <property type="entry name" value="Vitellinogen_b-sht_N"/>
</dbReference>
<comment type="caution">
    <text evidence="8">The sequence shown here is derived from an EMBL/GenBank/DDBJ whole genome shotgun (WGS) entry which is preliminary data.</text>
</comment>
<dbReference type="Gene3D" id="1.25.10.20">
    <property type="entry name" value="Vitellinogen, superhelical"/>
    <property type="match status" value="1"/>
</dbReference>
<evidence type="ECO:0000256" key="2">
    <source>
        <dbReference type="ARBA" id="ARBA00022448"/>
    </source>
</evidence>